<comment type="caution">
    <text evidence="2">The sequence shown here is derived from an EMBL/GenBank/DDBJ whole genome shotgun (WGS) entry which is preliminary data.</text>
</comment>
<keyword evidence="1" id="KW-0732">Signal</keyword>
<proteinExistence type="predicted"/>
<evidence type="ECO:0008006" key="4">
    <source>
        <dbReference type="Google" id="ProtNLM"/>
    </source>
</evidence>
<dbReference type="EMBL" id="MHFR01000068">
    <property type="protein sequence ID" value="OGW95194.1"/>
    <property type="molecule type" value="Genomic_DNA"/>
</dbReference>
<sequence>MKICHVFILAVVLSIWVCRSVAFAAVGADSKIEKLKNKLIELKTSQAAMIGKQSAIEKAISDLRIWINLRR</sequence>
<organism evidence="2 3">
    <name type="scientific">Candidatus Danuiimicrobium aquiferis</name>
    <dbReference type="NCBI Taxonomy" id="1801832"/>
    <lineage>
        <taxon>Bacteria</taxon>
        <taxon>Pseudomonadati</taxon>
        <taxon>Candidatus Omnitrophota</taxon>
        <taxon>Candidatus Danuiimicrobium</taxon>
    </lineage>
</organism>
<protein>
    <recommendedName>
        <fullName evidence="4">YbgF trimerisation domain-containing protein</fullName>
    </recommendedName>
</protein>
<feature type="signal peptide" evidence="1">
    <location>
        <begin position="1"/>
        <end position="24"/>
    </location>
</feature>
<gene>
    <name evidence="2" type="ORF">A3G33_04495</name>
</gene>
<dbReference type="Proteomes" id="UP000178187">
    <property type="component" value="Unassembled WGS sequence"/>
</dbReference>
<name>A0A1G1KQG2_9BACT</name>
<dbReference type="AlphaFoldDB" id="A0A1G1KQG2"/>
<accession>A0A1G1KQG2</accession>
<evidence type="ECO:0000256" key="1">
    <source>
        <dbReference type="SAM" id="SignalP"/>
    </source>
</evidence>
<reference evidence="2 3" key="1">
    <citation type="journal article" date="2016" name="Nat. Commun.">
        <title>Thousands of microbial genomes shed light on interconnected biogeochemical processes in an aquifer system.</title>
        <authorList>
            <person name="Anantharaman K."/>
            <person name="Brown C.T."/>
            <person name="Hug L.A."/>
            <person name="Sharon I."/>
            <person name="Castelle C.J."/>
            <person name="Probst A.J."/>
            <person name="Thomas B.C."/>
            <person name="Singh A."/>
            <person name="Wilkins M.J."/>
            <person name="Karaoz U."/>
            <person name="Brodie E.L."/>
            <person name="Williams K.H."/>
            <person name="Hubbard S.S."/>
            <person name="Banfield J.F."/>
        </authorList>
    </citation>
    <scope>NUCLEOTIDE SEQUENCE [LARGE SCALE GENOMIC DNA]</scope>
</reference>
<evidence type="ECO:0000313" key="2">
    <source>
        <dbReference type="EMBL" id="OGW95194.1"/>
    </source>
</evidence>
<feature type="chain" id="PRO_5009576476" description="YbgF trimerisation domain-containing protein" evidence="1">
    <location>
        <begin position="25"/>
        <end position="71"/>
    </location>
</feature>
<evidence type="ECO:0000313" key="3">
    <source>
        <dbReference type="Proteomes" id="UP000178187"/>
    </source>
</evidence>